<feature type="region of interest" description="Disordered" evidence="1">
    <location>
        <begin position="1"/>
        <end position="37"/>
    </location>
</feature>
<feature type="region of interest" description="Disordered" evidence="1">
    <location>
        <begin position="313"/>
        <end position="409"/>
    </location>
</feature>
<feature type="compositionally biased region" description="Basic and acidic residues" evidence="1">
    <location>
        <begin position="371"/>
        <end position="382"/>
    </location>
</feature>
<feature type="compositionally biased region" description="Low complexity" evidence="1">
    <location>
        <begin position="657"/>
        <end position="674"/>
    </location>
</feature>
<dbReference type="AlphaFoldDB" id="A0A5C2RS75"/>
<evidence type="ECO:0000256" key="1">
    <source>
        <dbReference type="SAM" id="MobiDB-lite"/>
    </source>
</evidence>
<dbReference type="Proteomes" id="UP000313359">
    <property type="component" value="Unassembled WGS sequence"/>
</dbReference>
<proteinExistence type="predicted"/>
<reference evidence="2" key="1">
    <citation type="journal article" date="2018" name="Genome Biol. Evol.">
        <title>Genomics and development of Lentinus tigrinus, a white-rot wood-decaying mushroom with dimorphic fruiting bodies.</title>
        <authorList>
            <person name="Wu B."/>
            <person name="Xu Z."/>
            <person name="Knudson A."/>
            <person name="Carlson A."/>
            <person name="Chen N."/>
            <person name="Kovaka S."/>
            <person name="LaButti K."/>
            <person name="Lipzen A."/>
            <person name="Pennachio C."/>
            <person name="Riley R."/>
            <person name="Schakwitz W."/>
            <person name="Umezawa K."/>
            <person name="Ohm R.A."/>
            <person name="Grigoriev I.V."/>
            <person name="Nagy L.G."/>
            <person name="Gibbons J."/>
            <person name="Hibbett D."/>
        </authorList>
    </citation>
    <scope>NUCLEOTIDE SEQUENCE [LARGE SCALE GENOMIC DNA]</scope>
    <source>
        <strain evidence="2">ALCF2SS1-6</strain>
    </source>
</reference>
<dbReference type="EMBL" id="ML122310">
    <property type="protein sequence ID" value="RPD54144.1"/>
    <property type="molecule type" value="Genomic_DNA"/>
</dbReference>
<feature type="compositionally biased region" description="Low complexity" evidence="1">
    <location>
        <begin position="611"/>
        <end position="621"/>
    </location>
</feature>
<protein>
    <submittedName>
        <fullName evidence="2">Uncharacterized protein</fullName>
    </submittedName>
</protein>
<sequence length="843" mass="89209">MSASPQPPAPATVPARDEPAPQTNGSPPAPGSSPAQLAALLAKALEETDSYKQQLDSMRRRADKAERLLASFQSTVQSPTNGSPPGSAQGSPSKPQLSEAARKTIMECENRAERAEQARDEAEARLRMLQESWVELDRFFAGAELRNADVRAQFTRLVAQGGGELITIPAIPSQNSIYIPSTLQQPLASLPSRTHLSSRSVRGLNLASQPFPSVALPPPPSASSSRVRPRAGSMDAGYAPALAGPGAPPPAKRPRSDRDPDDRSRARGYSISPSNSPHPAYLTNGHAPDHSPQLAVLPSAAGQPLHAHPRYQAYQPRSHVDRDDPRYAYPDQHRSRRSRRSRSRGRSSRSRSRASSMSLDEMLLEATAPAGDDRAGPDDHPHARAIHPSQHLHPSSRHRSPSPGRDYHLAVPHHSRARASSAVQLHPSAHAAAAQIASPPGPLPAPGQVQTYQTHIFAPPVTGAPVKKPKHGAGSLGANGSVLTLGPTGSVISGPSALGGGGYPPTNAAGQRICRQCGLPGRYKDGKCVEKWGPGPEGPGTVCDRCRKKMKRVERRGTLDSQNLAAQMHHHQPAAIHPSGAPQAAPGSLSNGRLAGDRSIHRTDTIPIHPSQQQQQQQSQSRLGPGGTQILSSQQSYSRHDHHDRDRERDRDAHSPYHQSQSSYSQSHSRSSQRGPTPPGIATLPGSSADGQEYDQRPPRSRDSQQMQQMQQRAAPAGVNGHPSRSGSGSSRSATHSPPMRAAAGAAGKNGAGSGSGSGSPRGSKSSDLMDVDADGEEVDADADADAEADEVDADADADPEGEGEHDHDPEGDADADAELLEAVDAAEANAATDEEWLKKEDA</sequence>
<feature type="region of interest" description="Disordered" evidence="1">
    <location>
        <begin position="608"/>
        <end position="843"/>
    </location>
</feature>
<feature type="compositionally biased region" description="Low complexity" evidence="1">
    <location>
        <begin position="222"/>
        <end position="245"/>
    </location>
</feature>
<organism evidence="2 3">
    <name type="scientific">Lentinus tigrinus ALCF2SS1-6</name>
    <dbReference type="NCBI Taxonomy" id="1328759"/>
    <lineage>
        <taxon>Eukaryota</taxon>
        <taxon>Fungi</taxon>
        <taxon>Dikarya</taxon>
        <taxon>Basidiomycota</taxon>
        <taxon>Agaricomycotina</taxon>
        <taxon>Agaricomycetes</taxon>
        <taxon>Polyporales</taxon>
        <taxon>Polyporaceae</taxon>
        <taxon>Lentinus</taxon>
    </lineage>
</organism>
<feature type="region of interest" description="Disordered" evidence="1">
    <location>
        <begin position="568"/>
        <end position="595"/>
    </location>
</feature>
<feature type="compositionally biased region" description="Pro residues" evidence="1">
    <location>
        <begin position="1"/>
        <end position="11"/>
    </location>
</feature>
<feature type="compositionally biased region" description="Acidic residues" evidence="1">
    <location>
        <begin position="812"/>
        <end position="822"/>
    </location>
</feature>
<feature type="region of interest" description="Disordered" evidence="1">
    <location>
        <begin position="209"/>
        <end position="294"/>
    </location>
</feature>
<feature type="compositionally biased region" description="Polar residues" evidence="1">
    <location>
        <begin position="71"/>
        <end position="81"/>
    </location>
</feature>
<dbReference type="OrthoDB" id="2162994at2759"/>
<feature type="compositionally biased region" description="Low complexity" evidence="1">
    <location>
        <begin position="823"/>
        <end position="832"/>
    </location>
</feature>
<feature type="compositionally biased region" description="Low complexity" evidence="1">
    <location>
        <begin position="704"/>
        <end position="713"/>
    </location>
</feature>
<feature type="region of interest" description="Disordered" evidence="1">
    <location>
        <begin position="50"/>
        <end position="101"/>
    </location>
</feature>
<feature type="compositionally biased region" description="Basic and acidic residues" evidence="1">
    <location>
        <begin position="638"/>
        <end position="655"/>
    </location>
</feature>
<dbReference type="STRING" id="1328759.A0A5C2RS75"/>
<feature type="compositionally biased region" description="Acidic residues" evidence="1">
    <location>
        <begin position="770"/>
        <end position="802"/>
    </location>
</feature>
<evidence type="ECO:0000313" key="2">
    <source>
        <dbReference type="EMBL" id="RPD54144.1"/>
    </source>
</evidence>
<feature type="compositionally biased region" description="Low complexity" evidence="1">
    <location>
        <begin position="83"/>
        <end position="95"/>
    </location>
</feature>
<keyword evidence="3" id="KW-1185">Reference proteome</keyword>
<accession>A0A5C2RS75</accession>
<feature type="compositionally biased region" description="Basic and acidic residues" evidence="1">
    <location>
        <begin position="57"/>
        <end position="67"/>
    </location>
</feature>
<evidence type="ECO:0000313" key="3">
    <source>
        <dbReference type="Proteomes" id="UP000313359"/>
    </source>
</evidence>
<name>A0A5C2RS75_9APHY</name>
<feature type="compositionally biased region" description="Basic and acidic residues" evidence="1">
    <location>
        <begin position="694"/>
        <end position="703"/>
    </location>
</feature>
<feature type="compositionally biased region" description="Basic and acidic residues" evidence="1">
    <location>
        <begin position="254"/>
        <end position="265"/>
    </location>
</feature>
<feature type="compositionally biased region" description="Low complexity" evidence="1">
    <location>
        <begin position="724"/>
        <end position="747"/>
    </location>
</feature>
<gene>
    <name evidence="2" type="ORF">L227DRAFT_370780</name>
</gene>
<feature type="compositionally biased region" description="Gly residues" evidence="1">
    <location>
        <begin position="748"/>
        <end position="760"/>
    </location>
</feature>
<feature type="compositionally biased region" description="Basic residues" evidence="1">
    <location>
        <begin position="334"/>
        <end position="352"/>
    </location>
</feature>